<feature type="transmembrane region" description="Helical" evidence="11">
    <location>
        <begin position="202"/>
        <end position="221"/>
    </location>
</feature>
<comment type="subcellular location">
    <subcellularLocation>
        <location evidence="2">Membrane</location>
    </subcellularLocation>
</comment>
<dbReference type="FunFam" id="3.30.565.10:FF:000006">
    <property type="entry name" value="Sensor histidine kinase WalK"/>
    <property type="match status" value="1"/>
</dbReference>
<evidence type="ECO:0000259" key="13">
    <source>
        <dbReference type="PROSITE" id="PS50885"/>
    </source>
</evidence>
<dbReference type="InterPro" id="IPR050351">
    <property type="entry name" value="BphY/WalK/GraS-like"/>
</dbReference>
<dbReference type="RefSeq" id="WP_129892385.1">
    <property type="nucleotide sequence ID" value="NZ_CP035758.1"/>
</dbReference>
<dbReference type="EC" id="2.7.13.3" evidence="3"/>
<keyword evidence="4" id="KW-0597">Phosphoprotein</keyword>
<feature type="compositionally biased region" description="Basic and acidic residues" evidence="10">
    <location>
        <begin position="517"/>
        <end position="529"/>
    </location>
</feature>
<dbReference type="OrthoDB" id="9800372at2"/>
<dbReference type="InterPro" id="IPR036890">
    <property type="entry name" value="HATPase_C_sf"/>
</dbReference>
<evidence type="ECO:0000259" key="12">
    <source>
        <dbReference type="PROSITE" id="PS50109"/>
    </source>
</evidence>
<evidence type="ECO:0000313" key="15">
    <source>
        <dbReference type="Proteomes" id="UP000290365"/>
    </source>
</evidence>
<dbReference type="GO" id="GO:0007234">
    <property type="term" value="P:osmosensory signaling via phosphorelay pathway"/>
    <property type="evidence" value="ECO:0007669"/>
    <property type="project" value="TreeGrafter"/>
</dbReference>
<feature type="domain" description="HAMP" evidence="13">
    <location>
        <begin position="223"/>
        <end position="275"/>
    </location>
</feature>
<feature type="transmembrane region" description="Helical" evidence="11">
    <location>
        <begin position="12"/>
        <end position="40"/>
    </location>
</feature>
<dbReference type="KEGG" id="kbs:EPA93_37260"/>
<accession>A0A4P6JZX7</accession>
<evidence type="ECO:0000256" key="10">
    <source>
        <dbReference type="SAM" id="MobiDB-lite"/>
    </source>
</evidence>
<dbReference type="Gene3D" id="1.10.287.130">
    <property type="match status" value="1"/>
</dbReference>
<feature type="region of interest" description="Disordered" evidence="10">
    <location>
        <begin position="510"/>
        <end position="529"/>
    </location>
</feature>
<dbReference type="SMART" id="SM00304">
    <property type="entry name" value="HAMP"/>
    <property type="match status" value="1"/>
</dbReference>
<dbReference type="InterPro" id="IPR003661">
    <property type="entry name" value="HisK_dim/P_dom"/>
</dbReference>
<dbReference type="EMBL" id="CP035758">
    <property type="protein sequence ID" value="QBD81324.1"/>
    <property type="molecule type" value="Genomic_DNA"/>
</dbReference>
<dbReference type="Pfam" id="PF02518">
    <property type="entry name" value="HATPase_c"/>
    <property type="match status" value="1"/>
</dbReference>
<evidence type="ECO:0000256" key="4">
    <source>
        <dbReference type="ARBA" id="ARBA00022553"/>
    </source>
</evidence>
<keyword evidence="15" id="KW-1185">Reference proteome</keyword>
<evidence type="ECO:0000256" key="3">
    <source>
        <dbReference type="ARBA" id="ARBA00012438"/>
    </source>
</evidence>
<keyword evidence="6" id="KW-0547">Nucleotide-binding</keyword>
<keyword evidence="11" id="KW-0472">Membrane</keyword>
<dbReference type="InterPro" id="IPR003594">
    <property type="entry name" value="HATPase_dom"/>
</dbReference>
<evidence type="ECO:0000256" key="8">
    <source>
        <dbReference type="ARBA" id="ARBA00022840"/>
    </source>
</evidence>
<dbReference type="InterPro" id="IPR003660">
    <property type="entry name" value="HAMP_dom"/>
</dbReference>
<evidence type="ECO:0000256" key="2">
    <source>
        <dbReference type="ARBA" id="ARBA00004370"/>
    </source>
</evidence>
<dbReference type="GO" id="GO:0000156">
    <property type="term" value="F:phosphorelay response regulator activity"/>
    <property type="evidence" value="ECO:0007669"/>
    <property type="project" value="TreeGrafter"/>
</dbReference>
<sequence>MRIRWWQSIRWRLTLGSVLLALLATGLLTLIAMLVINYYYQADQEARLSNLANDKAQNVGLNYAQTYNLARAVSLMVNNQTKQSVQEQQPILIVLDRSSRLIYPRFSTSDDKRVVISYLLKLVDPSIQKGDLNKLYQAITKGLHGVPVDGQFSRGYPVEAASPFIVRPIFAGGVNSGALIGVLVITPRANTLPAFVSTVGEAVLIAFLVVVILAALVAILFSRTITRPLAKLIDATRILAAGDYSAQVHTDAQGELGELARNFNEMAAQLNRDVEELRKQELWRRELIMSITHDLATPLTAIAGLGEALVDGVNQSRDDYEATGRIIVRETLRLRRLVQDLHMMAKVEGRALHPQRREIRLAVLVDEVLAVLAPEFERAHVEPRNAIPYTLPTVQVDADMLARVFSNLCDNALHYTPAGGIVTIEAEQQDSLLVVAVTDTGEGIPSGALSRIFERFFRVDSARQSTTGGSGLGLAIVRAIIEAHGGKVWAENAQDAGARIVFTLPLRASSEPSEPEAEAHNLRRKVDGS</sequence>
<keyword evidence="9" id="KW-0902">Two-component regulatory system</keyword>
<dbReference type="Gene3D" id="6.10.340.10">
    <property type="match status" value="1"/>
</dbReference>
<organism evidence="14 15">
    <name type="scientific">Ktedonosporobacter rubrisoli</name>
    <dbReference type="NCBI Taxonomy" id="2509675"/>
    <lineage>
        <taxon>Bacteria</taxon>
        <taxon>Bacillati</taxon>
        <taxon>Chloroflexota</taxon>
        <taxon>Ktedonobacteria</taxon>
        <taxon>Ktedonobacterales</taxon>
        <taxon>Ktedonosporobacteraceae</taxon>
        <taxon>Ktedonosporobacter</taxon>
    </lineage>
</organism>
<dbReference type="SUPFAM" id="SSF55874">
    <property type="entry name" value="ATPase domain of HSP90 chaperone/DNA topoisomerase II/histidine kinase"/>
    <property type="match status" value="1"/>
</dbReference>
<dbReference type="PANTHER" id="PTHR42878">
    <property type="entry name" value="TWO-COMPONENT HISTIDINE KINASE"/>
    <property type="match status" value="1"/>
</dbReference>
<evidence type="ECO:0000256" key="9">
    <source>
        <dbReference type="ARBA" id="ARBA00023012"/>
    </source>
</evidence>
<dbReference type="Pfam" id="PF00512">
    <property type="entry name" value="HisKA"/>
    <property type="match status" value="1"/>
</dbReference>
<dbReference type="SUPFAM" id="SSF158472">
    <property type="entry name" value="HAMP domain-like"/>
    <property type="match status" value="1"/>
</dbReference>
<evidence type="ECO:0000256" key="7">
    <source>
        <dbReference type="ARBA" id="ARBA00022777"/>
    </source>
</evidence>
<evidence type="ECO:0000256" key="5">
    <source>
        <dbReference type="ARBA" id="ARBA00022679"/>
    </source>
</evidence>
<dbReference type="SMART" id="SM00387">
    <property type="entry name" value="HATPase_c"/>
    <property type="match status" value="1"/>
</dbReference>
<evidence type="ECO:0000313" key="14">
    <source>
        <dbReference type="EMBL" id="QBD81324.1"/>
    </source>
</evidence>
<dbReference type="Proteomes" id="UP000290365">
    <property type="component" value="Chromosome"/>
</dbReference>
<dbReference type="InterPro" id="IPR005467">
    <property type="entry name" value="His_kinase_dom"/>
</dbReference>
<evidence type="ECO:0000256" key="1">
    <source>
        <dbReference type="ARBA" id="ARBA00000085"/>
    </source>
</evidence>
<dbReference type="Pfam" id="PF00672">
    <property type="entry name" value="HAMP"/>
    <property type="match status" value="1"/>
</dbReference>
<keyword evidence="11" id="KW-0812">Transmembrane</keyword>
<evidence type="ECO:0000256" key="6">
    <source>
        <dbReference type="ARBA" id="ARBA00022741"/>
    </source>
</evidence>
<dbReference type="GO" id="GO:0030295">
    <property type="term" value="F:protein kinase activator activity"/>
    <property type="evidence" value="ECO:0007669"/>
    <property type="project" value="TreeGrafter"/>
</dbReference>
<dbReference type="SUPFAM" id="SSF47384">
    <property type="entry name" value="Homodimeric domain of signal transducing histidine kinase"/>
    <property type="match status" value="1"/>
</dbReference>
<reference evidence="14 15" key="1">
    <citation type="submission" date="2019-01" db="EMBL/GenBank/DDBJ databases">
        <title>Ktedonosporobacter rubrisoli SCAWS-G2.</title>
        <authorList>
            <person name="Huang Y."/>
            <person name="Yan B."/>
        </authorList>
    </citation>
    <scope>NUCLEOTIDE SEQUENCE [LARGE SCALE GENOMIC DNA]</scope>
    <source>
        <strain evidence="14 15">SCAWS-G2</strain>
    </source>
</reference>
<protein>
    <recommendedName>
        <fullName evidence="3">histidine kinase</fullName>
        <ecNumber evidence="3">2.7.13.3</ecNumber>
    </recommendedName>
</protein>
<dbReference type="CDD" id="cd00075">
    <property type="entry name" value="HATPase"/>
    <property type="match status" value="1"/>
</dbReference>
<keyword evidence="8" id="KW-0067">ATP-binding</keyword>
<dbReference type="PROSITE" id="PS50885">
    <property type="entry name" value="HAMP"/>
    <property type="match status" value="1"/>
</dbReference>
<evidence type="ECO:0000256" key="11">
    <source>
        <dbReference type="SAM" id="Phobius"/>
    </source>
</evidence>
<gene>
    <name evidence="14" type="ORF">EPA93_37260</name>
</gene>
<feature type="domain" description="Histidine kinase" evidence="12">
    <location>
        <begin position="290"/>
        <end position="508"/>
    </location>
</feature>
<dbReference type="InterPro" id="IPR004358">
    <property type="entry name" value="Sig_transdc_His_kin-like_C"/>
</dbReference>
<comment type="catalytic activity">
    <reaction evidence="1">
        <text>ATP + protein L-histidine = ADP + protein N-phospho-L-histidine.</text>
        <dbReference type="EC" id="2.7.13.3"/>
    </reaction>
</comment>
<dbReference type="InterPro" id="IPR036097">
    <property type="entry name" value="HisK_dim/P_sf"/>
</dbReference>
<dbReference type="AlphaFoldDB" id="A0A4P6JZX7"/>
<name>A0A4P6JZX7_KTERU</name>
<dbReference type="PRINTS" id="PR00344">
    <property type="entry name" value="BCTRLSENSOR"/>
</dbReference>
<dbReference type="CDD" id="cd06225">
    <property type="entry name" value="HAMP"/>
    <property type="match status" value="1"/>
</dbReference>
<keyword evidence="11" id="KW-1133">Transmembrane helix</keyword>
<dbReference type="GO" id="GO:0000155">
    <property type="term" value="F:phosphorelay sensor kinase activity"/>
    <property type="evidence" value="ECO:0007669"/>
    <property type="project" value="InterPro"/>
</dbReference>
<keyword evidence="7 14" id="KW-0418">Kinase</keyword>
<keyword evidence="5" id="KW-0808">Transferase</keyword>
<proteinExistence type="predicted"/>
<dbReference type="PROSITE" id="PS50109">
    <property type="entry name" value="HIS_KIN"/>
    <property type="match status" value="1"/>
</dbReference>
<dbReference type="SMART" id="SM00388">
    <property type="entry name" value="HisKA"/>
    <property type="match status" value="1"/>
</dbReference>
<dbReference type="PANTHER" id="PTHR42878:SF7">
    <property type="entry name" value="SENSOR HISTIDINE KINASE GLRK"/>
    <property type="match status" value="1"/>
</dbReference>
<dbReference type="CDD" id="cd00082">
    <property type="entry name" value="HisKA"/>
    <property type="match status" value="1"/>
</dbReference>
<dbReference type="GO" id="GO:0016020">
    <property type="term" value="C:membrane"/>
    <property type="evidence" value="ECO:0007669"/>
    <property type="project" value="UniProtKB-SubCell"/>
</dbReference>
<dbReference type="Gene3D" id="3.30.565.10">
    <property type="entry name" value="Histidine kinase-like ATPase, C-terminal domain"/>
    <property type="match status" value="1"/>
</dbReference>